<dbReference type="STRING" id="1285928.SAMN04487894_11315"/>
<dbReference type="SUPFAM" id="SSF52266">
    <property type="entry name" value="SGNH hydrolase"/>
    <property type="match status" value="1"/>
</dbReference>
<feature type="domain" description="SGNH hydrolase-type esterase" evidence="2">
    <location>
        <begin position="54"/>
        <end position="214"/>
    </location>
</feature>
<dbReference type="Gene3D" id="3.40.50.1110">
    <property type="entry name" value="SGNH hydrolase"/>
    <property type="match status" value="1"/>
</dbReference>
<dbReference type="PANTHER" id="PTHR30383:SF5">
    <property type="entry name" value="SGNH HYDROLASE-TYPE ESTERASE DOMAIN-CONTAINING PROTEIN"/>
    <property type="match status" value="1"/>
</dbReference>
<dbReference type="InterPro" id="IPR013830">
    <property type="entry name" value="SGNH_hydro"/>
</dbReference>
<evidence type="ECO:0000256" key="1">
    <source>
        <dbReference type="SAM" id="SignalP"/>
    </source>
</evidence>
<dbReference type="AlphaFoldDB" id="A0A1G6XBS8"/>
<gene>
    <name evidence="3" type="ORF">SAMN04487894_11315</name>
</gene>
<dbReference type="InterPro" id="IPR051532">
    <property type="entry name" value="Ester_Hydrolysis_Enzymes"/>
</dbReference>
<dbReference type="OrthoDB" id="9790057at2"/>
<dbReference type="GO" id="GO:0004622">
    <property type="term" value="F:phosphatidylcholine lysophospholipase activity"/>
    <property type="evidence" value="ECO:0007669"/>
    <property type="project" value="TreeGrafter"/>
</dbReference>
<keyword evidence="4" id="KW-1185">Reference proteome</keyword>
<keyword evidence="1" id="KW-0732">Signal</keyword>
<dbReference type="EMBL" id="FMZO01000013">
    <property type="protein sequence ID" value="SDD75522.1"/>
    <property type="molecule type" value="Genomic_DNA"/>
</dbReference>
<dbReference type="RefSeq" id="WP_090391868.1">
    <property type="nucleotide sequence ID" value="NZ_FMZO01000013.1"/>
</dbReference>
<reference evidence="4" key="1">
    <citation type="submission" date="2016-10" db="EMBL/GenBank/DDBJ databases">
        <authorList>
            <person name="Varghese N."/>
            <person name="Submissions S."/>
        </authorList>
    </citation>
    <scope>NUCLEOTIDE SEQUENCE [LARGE SCALE GENOMIC DNA]</scope>
    <source>
        <strain evidence="4">DSM 25811 / CCM 8410 / LMG 26954 / E90</strain>
    </source>
</reference>
<evidence type="ECO:0000313" key="3">
    <source>
        <dbReference type="EMBL" id="SDD75522.1"/>
    </source>
</evidence>
<dbReference type="Proteomes" id="UP000198757">
    <property type="component" value="Unassembled WGS sequence"/>
</dbReference>
<protein>
    <submittedName>
        <fullName evidence="3">Lysophospholipase L1</fullName>
    </submittedName>
</protein>
<sequence length="225" mass="25232">MLKNKITGALLFCGVSLFTQAQTSAWDSTYRPGSYQLRVDQFNAFPNSSRDIIFLGNSITAGIDWEELLQNPAAKNRGISGDITFGVLERLHEVTEGKPRKVFILIGTNDIARNIPDAVILGNYKRIIRQIKKESPATKIYFQTVLPVNSEVPPKKNHYGKDAHIAAVNEGLKKLGREEAITIIDLHPHFLKEGKLDKTLTYDGLHLNINGYKLWATILKDGKYL</sequence>
<evidence type="ECO:0000313" key="4">
    <source>
        <dbReference type="Proteomes" id="UP000198757"/>
    </source>
</evidence>
<accession>A0A1G6XBS8</accession>
<feature type="chain" id="PRO_5011695231" evidence="1">
    <location>
        <begin position="22"/>
        <end position="225"/>
    </location>
</feature>
<feature type="signal peptide" evidence="1">
    <location>
        <begin position="1"/>
        <end position="21"/>
    </location>
</feature>
<dbReference type="PANTHER" id="PTHR30383">
    <property type="entry name" value="THIOESTERASE 1/PROTEASE 1/LYSOPHOSPHOLIPASE L1"/>
    <property type="match status" value="1"/>
</dbReference>
<evidence type="ECO:0000259" key="2">
    <source>
        <dbReference type="Pfam" id="PF13472"/>
    </source>
</evidence>
<organism evidence="3 4">
    <name type="scientific">Niabella drilacis (strain DSM 25811 / CCM 8410 / CCUG 62505 / LMG 26954 / E90)</name>
    <dbReference type="NCBI Taxonomy" id="1285928"/>
    <lineage>
        <taxon>Bacteria</taxon>
        <taxon>Pseudomonadati</taxon>
        <taxon>Bacteroidota</taxon>
        <taxon>Chitinophagia</taxon>
        <taxon>Chitinophagales</taxon>
        <taxon>Chitinophagaceae</taxon>
        <taxon>Niabella</taxon>
    </lineage>
</organism>
<name>A0A1G6XBS8_NIADE</name>
<proteinExistence type="predicted"/>
<dbReference type="Pfam" id="PF13472">
    <property type="entry name" value="Lipase_GDSL_2"/>
    <property type="match status" value="1"/>
</dbReference>
<dbReference type="InterPro" id="IPR036514">
    <property type="entry name" value="SGNH_hydro_sf"/>
</dbReference>